<dbReference type="Gene3D" id="3.90.1680.10">
    <property type="entry name" value="SOS response associated peptidase-like"/>
    <property type="match status" value="1"/>
</dbReference>
<dbReference type="Proteomes" id="UP000837857">
    <property type="component" value="Chromosome 21"/>
</dbReference>
<evidence type="ECO:0000256" key="9">
    <source>
        <dbReference type="ARBA" id="ARBA00030390"/>
    </source>
</evidence>
<feature type="non-terminal residue" evidence="12">
    <location>
        <position position="1"/>
    </location>
</feature>
<evidence type="ECO:0000256" key="11">
    <source>
        <dbReference type="ARBA" id="ARBA00031130"/>
    </source>
</evidence>
<evidence type="ECO:0000256" key="8">
    <source>
        <dbReference type="ARBA" id="ARBA00023239"/>
    </source>
</evidence>
<evidence type="ECO:0000313" key="12">
    <source>
        <dbReference type="EMBL" id="CAH2054547.1"/>
    </source>
</evidence>
<evidence type="ECO:0000256" key="10">
    <source>
        <dbReference type="ARBA" id="ARBA00030898"/>
    </source>
</evidence>
<keyword evidence="6" id="KW-0190">Covalent protein-DNA linkage</keyword>
<evidence type="ECO:0000256" key="1">
    <source>
        <dbReference type="ARBA" id="ARBA00008136"/>
    </source>
</evidence>
<name>A0ABN8ICC7_9NEOP</name>
<keyword evidence="5" id="KW-0378">Hydrolase</keyword>
<keyword evidence="7" id="KW-0238">DNA-binding</keyword>
<evidence type="ECO:0000256" key="3">
    <source>
        <dbReference type="ARBA" id="ARBA00022670"/>
    </source>
</evidence>
<evidence type="ECO:0000256" key="6">
    <source>
        <dbReference type="ARBA" id="ARBA00023124"/>
    </source>
</evidence>
<proteinExistence type="inferred from homology"/>
<dbReference type="InterPro" id="IPR036590">
    <property type="entry name" value="SRAP-like"/>
</dbReference>
<evidence type="ECO:0000256" key="5">
    <source>
        <dbReference type="ARBA" id="ARBA00022801"/>
    </source>
</evidence>
<dbReference type="PANTHER" id="PTHR13604">
    <property type="entry name" value="DC12-RELATED"/>
    <property type="match status" value="1"/>
</dbReference>
<evidence type="ECO:0000256" key="2">
    <source>
        <dbReference type="ARBA" id="ARBA00015888"/>
    </source>
</evidence>
<protein>
    <recommendedName>
        <fullName evidence="2">Abasic site processing protein HMCES</fullName>
    </recommendedName>
    <alternativeName>
        <fullName evidence="9">Embryonic stem cell-specific 5-hydroxymethylcytosine-binding protein</fullName>
    </alternativeName>
    <alternativeName>
        <fullName evidence="10">Peptidase HMCES</fullName>
    </alternativeName>
    <alternativeName>
        <fullName evidence="11">SRAP domain-containing protein 1</fullName>
    </alternativeName>
</protein>
<dbReference type="SUPFAM" id="SSF143081">
    <property type="entry name" value="BB1717-like"/>
    <property type="match status" value="1"/>
</dbReference>
<accession>A0ABN8ICC7</accession>
<sequence length="88" mass="10424">MHIKIDEPDSWDISYDDNSGWKGVRLLYMAGLYNIWQDNDCIMYSYSIITMDSNSTLDWLHHRMPAILNTEMQIEMLLVQYNLTTQMA</sequence>
<keyword evidence="13" id="KW-1185">Reference proteome</keyword>
<dbReference type="InterPro" id="IPR003738">
    <property type="entry name" value="SRAP"/>
</dbReference>
<evidence type="ECO:0000256" key="4">
    <source>
        <dbReference type="ARBA" id="ARBA00022763"/>
    </source>
</evidence>
<keyword evidence="3" id="KW-0645">Protease</keyword>
<keyword evidence="4" id="KW-0227">DNA damage</keyword>
<evidence type="ECO:0000313" key="13">
    <source>
        <dbReference type="Proteomes" id="UP000837857"/>
    </source>
</evidence>
<dbReference type="Pfam" id="PF02586">
    <property type="entry name" value="SRAP"/>
    <property type="match status" value="1"/>
</dbReference>
<comment type="similarity">
    <text evidence="1">Belongs to the SOS response-associated peptidase family.</text>
</comment>
<evidence type="ECO:0000256" key="7">
    <source>
        <dbReference type="ARBA" id="ARBA00023125"/>
    </source>
</evidence>
<dbReference type="PANTHER" id="PTHR13604:SF0">
    <property type="entry name" value="ABASIC SITE PROCESSING PROTEIN HMCES"/>
    <property type="match status" value="1"/>
</dbReference>
<reference evidence="12" key="1">
    <citation type="submission" date="2022-03" db="EMBL/GenBank/DDBJ databases">
        <authorList>
            <person name="Martin H S."/>
        </authorList>
    </citation>
    <scope>NUCLEOTIDE SEQUENCE</scope>
</reference>
<dbReference type="EMBL" id="OW152833">
    <property type="protein sequence ID" value="CAH2054547.1"/>
    <property type="molecule type" value="Genomic_DNA"/>
</dbReference>
<organism evidence="12 13">
    <name type="scientific">Iphiclides podalirius</name>
    <name type="common">scarce swallowtail</name>
    <dbReference type="NCBI Taxonomy" id="110791"/>
    <lineage>
        <taxon>Eukaryota</taxon>
        <taxon>Metazoa</taxon>
        <taxon>Ecdysozoa</taxon>
        <taxon>Arthropoda</taxon>
        <taxon>Hexapoda</taxon>
        <taxon>Insecta</taxon>
        <taxon>Pterygota</taxon>
        <taxon>Neoptera</taxon>
        <taxon>Endopterygota</taxon>
        <taxon>Lepidoptera</taxon>
        <taxon>Glossata</taxon>
        <taxon>Ditrysia</taxon>
        <taxon>Papilionoidea</taxon>
        <taxon>Papilionidae</taxon>
        <taxon>Papilioninae</taxon>
        <taxon>Iphiclides</taxon>
    </lineage>
</organism>
<gene>
    <name evidence="12" type="ORF">IPOD504_LOCUS8672</name>
</gene>
<keyword evidence="8" id="KW-0456">Lyase</keyword>